<dbReference type="Proteomes" id="UP000734854">
    <property type="component" value="Unassembled WGS sequence"/>
</dbReference>
<keyword evidence="1" id="KW-0472">Membrane</keyword>
<keyword evidence="1" id="KW-1133">Transmembrane helix</keyword>
<evidence type="ECO:0000313" key="3">
    <source>
        <dbReference type="Proteomes" id="UP000734854"/>
    </source>
</evidence>
<keyword evidence="3" id="KW-1185">Reference proteome</keyword>
<sequence>MPSPSYSVVIIVVISLGGLFFLAFLSAALLCFLKKKRKQKMTAREELVEDHVHVHETVVPGPHGQHLAALSVDEDVVVRERLKKGEADAVAKASLSVPVDPPTTGSIAEPVAPRVKRKSGWWAYRKAVWDWLILE</sequence>
<name>A0A8J5HRD6_ZINOF</name>
<keyword evidence="1" id="KW-0812">Transmembrane</keyword>
<dbReference type="PANTHER" id="PTHR35697">
    <property type="entry name" value="OS08G0108300 PROTEIN"/>
    <property type="match status" value="1"/>
</dbReference>
<dbReference type="InterPro" id="IPR044950">
    <property type="entry name" value="TED6/7"/>
</dbReference>
<comment type="caution">
    <text evidence="2">The sequence shown here is derived from an EMBL/GenBank/DDBJ whole genome shotgun (WGS) entry which is preliminary data.</text>
</comment>
<dbReference type="GO" id="GO:0009834">
    <property type="term" value="P:plant-type secondary cell wall biogenesis"/>
    <property type="evidence" value="ECO:0007669"/>
    <property type="project" value="InterPro"/>
</dbReference>
<dbReference type="PANTHER" id="PTHR35697:SF1">
    <property type="entry name" value="PROTEIN TRACHEARY ELEMENT DIFFERENTIATION-RELATED 7"/>
    <property type="match status" value="1"/>
</dbReference>
<gene>
    <name evidence="2" type="ORF">ZIOFF_015586</name>
</gene>
<organism evidence="2 3">
    <name type="scientific">Zingiber officinale</name>
    <name type="common">Ginger</name>
    <name type="synonym">Amomum zingiber</name>
    <dbReference type="NCBI Taxonomy" id="94328"/>
    <lineage>
        <taxon>Eukaryota</taxon>
        <taxon>Viridiplantae</taxon>
        <taxon>Streptophyta</taxon>
        <taxon>Embryophyta</taxon>
        <taxon>Tracheophyta</taxon>
        <taxon>Spermatophyta</taxon>
        <taxon>Magnoliopsida</taxon>
        <taxon>Liliopsida</taxon>
        <taxon>Zingiberales</taxon>
        <taxon>Zingiberaceae</taxon>
        <taxon>Zingiber</taxon>
    </lineage>
</organism>
<evidence type="ECO:0000313" key="2">
    <source>
        <dbReference type="EMBL" id="KAG6525624.1"/>
    </source>
</evidence>
<protein>
    <submittedName>
        <fullName evidence="2">Uncharacterized protein</fullName>
    </submittedName>
</protein>
<dbReference type="EMBL" id="JACMSC010000004">
    <property type="protein sequence ID" value="KAG6525624.1"/>
    <property type="molecule type" value="Genomic_DNA"/>
</dbReference>
<dbReference type="AlphaFoldDB" id="A0A8J5HRD6"/>
<reference evidence="2 3" key="1">
    <citation type="submission" date="2020-08" db="EMBL/GenBank/DDBJ databases">
        <title>Plant Genome Project.</title>
        <authorList>
            <person name="Zhang R.-G."/>
        </authorList>
    </citation>
    <scope>NUCLEOTIDE SEQUENCE [LARGE SCALE GENOMIC DNA]</scope>
    <source>
        <tissue evidence="2">Rhizome</tissue>
    </source>
</reference>
<accession>A0A8J5HRD6</accession>
<proteinExistence type="predicted"/>
<feature type="transmembrane region" description="Helical" evidence="1">
    <location>
        <begin position="6"/>
        <end position="33"/>
    </location>
</feature>
<evidence type="ECO:0000256" key="1">
    <source>
        <dbReference type="SAM" id="Phobius"/>
    </source>
</evidence>